<protein>
    <submittedName>
        <fullName evidence="3">Alpha/beta hydrolase</fullName>
    </submittedName>
</protein>
<dbReference type="InterPro" id="IPR000073">
    <property type="entry name" value="AB_hydrolase_1"/>
</dbReference>
<evidence type="ECO:0000259" key="2">
    <source>
        <dbReference type="Pfam" id="PF00561"/>
    </source>
</evidence>
<feature type="domain" description="AB hydrolase-1" evidence="2">
    <location>
        <begin position="22"/>
        <end position="253"/>
    </location>
</feature>
<gene>
    <name evidence="3" type="ORF">H8R02_17855</name>
</gene>
<dbReference type="SUPFAM" id="SSF53474">
    <property type="entry name" value="alpha/beta-Hydrolases"/>
    <property type="match status" value="1"/>
</dbReference>
<evidence type="ECO:0000313" key="3">
    <source>
        <dbReference type="EMBL" id="MBC5766338.1"/>
    </source>
</evidence>
<dbReference type="InterPro" id="IPR029058">
    <property type="entry name" value="AB_hydrolase_fold"/>
</dbReference>
<dbReference type="EMBL" id="JACORU010000006">
    <property type="protein sequence ID" value="MBC5766338.1"/>
    <property type="molecule type" value="Genomic_DNA"/>
</dbReference>
<evidence type="ECO:0000256" key="1">
    <source>
        <dbReference type="ARBA" id="ARBA00022801"/>
    </source>
</evidence>
<dbReference type="Gene3D" id="3.40.50.1820">
    <property type="entry name" value="alpha/beta hydrolase"/>
    <property type="match status" value="1"/>
</dbReference>
<dbReference type="GO" id="GO:0016020">
    <property type="term" value="C:membrane"/>
    <property type="evidence" value="ECO:0007669"/>
    <property type="project" value="TreeGrafter"/>
</dbReference>
<dbReference type="Proteomes" id="UP000596827">
    <property type="component" value="Unassembled WGS sequence"/>
</dbReference>
<keyword evidence="1 3" id="KW-0378">Hydrolase</keyword>
<dbReference type="PANTHER" id="PTHR43798">
    <property type="entry name" value="MONOACYLGLYCEROL LIPASE"/>
    <property type="match status" value="1"/>
</dbReference>
<name>A0A923M9K7_9BURK</name>
<reference evidence="3" key="1">
    <citation type="submission" date="2020-08" db="EMBL/GenBank/DDBJ databases">
        <title>Ramlibacter sp. GTP1 16S ribosomal RNA gene genome sequencing and assembly.</title>
        <authorList>
            <person name="Kang M."/>
        </authorList>
    </citation>
    <scope>NUCLEOTIDE SEQUENCE</scope>
    <source>
        <strain evidence="3">GTP1</strain>
    </source>
</reference>
<proteinExistence type="predicted"/>
<keyword evidence="4" id="KW-1185">Reference proteome</keyword>
<dbReference type="RefSeq" id="WP_187082815.1">
    <property type="nucleotide sequence ID" value="NZ_JACORU010000006.1"/>
</dbReference>
<accession>A0A923M9K7</accession>
<dbReference type="PRINTS" id="PR00111">
    <property type="entry name" value="ABHYDROLASE"/>
</dbReference>
<dbReference type="InterPro" id="IPR050266">
    <property type="entry name" value="AB_hydrolase_sf"/>
</dbReference>
<dbReference type="PANTHER" id="PTHR43798:SF31">
    <property type="entry name" value="AB HYDROLASE SUPERFAMILY PROTEIN YCLE"/>
    <property type="match status" value="1"/>
</dbReference>
<dbReference type="Pfam" id="PF00561">
    <property type="entry name" value="Abhydrolase_1"/>
    <property type="match status" value="1"/>
</dbReference>
<organism evidence="3 4">
    <name type="scientific">Ramlibacter albus</name>
    <dbReference type="NCBI Taxonomy" id="2079448"/>
    <lineage>
        <taxon>Bacteria</taxon>
        <taxon>Pseudomonadati</taxon>
        <taxon>Pseudomonadota</taxon>
        <taxon>Betaproteobacteria</taxon>
        <taxon>Burkholderiales</taxon>
        <taxon>Comamonadaceae</taxon>
        <taxon>Ramlibacter</taxon>
    </lineage>
</organism>
<comment type="caution">
    <text evidence="3">The sequence shown here is derived from an EMBL/GenBank/DDBJ whole genome shotgun (WGS) entry which is preliminary data.</text>
</comment>
<dbReference type="AlphaFoldDB" id="A0A923M9K7"/>
<dbReference type="GO" id="GO:0016787">
    <property type="term" value="F:hydrolase activity"/>
    <property type="evidence" value="ECO:0007669"/>
    <property type="project" value="UniProtKB-KW"/>
</dbReference>
<evidence type="ECO:0000313" key="4">
    <source>
        <dbReference type="Proteomes" id="UP000596827"/>
    </source>
</evidence>
<sequence length="296" mass="32261">MQRVQLPSGVELHYERAGSGTPLVFIHGAMGDWRSWEAQWEAFTAHFDCIAYSRRYSFPNRNEMASPDHSALHEAEDLRQMLDALGIERAILVGSSYGGFTALAFAVSHPQRVVSLVAVEPPMMRYAQLSEAGRAARAAFRRDTIEPANAAFRAGNDELAGRIMTGGINGANGSANSPEQMQRRLQNLRAMRMLALSTDEFPLLAPTQLAALPMPVLLISGENTPPVHREIFNNVVQAMPHARAVRVPGAGHGVSREQAAVFNELVLGFVPRGTVIPDSIRDPWRRATMDAGSGPA</sequence>